<name>A0ACD3B2Q1_9AGAR</name>
<sequence>MTAHSSPSSPTSALQIQMPTVYVVPPEEDQTPTWCCFDANASESPISPLSNLKFLDNRLHRIEEPLPPINSSRAGNREFTGNSPLAEQHPTEEPRPIYRQQIREVGEDSEIIEVVKVGRKGHVDSQEAKRSKGFKHRATKAFRTLRLRRGAKSASHTHDNDQDEFGQSPANPRPSTASLSRRPSLVLAQLFNSKPRASYDQPYGNPGYSSTVPSLNFLNAEYIYPEDESEQYRSVSPSPSTRTFSTMPRFSILNLHKIFSSTPSNPTSPDPYPSGSMSPQSLPSLSQDSSGPSISSGPGTPTEELPEDEDNVEEEGEEDPEDFGTPKVDSPLMQDISFEMRLDSLHFDTLSFNPEDY</sequence>
<organism evidence="1 2">
    <name type="scientific">Pluteus cervinus</name>
    <dbReference type="NCBI Taxonomy" id="181527"/>
    <lineage>
        <taxon>Eukaryota</taxon>
        <taxon>Fungi</taxon>
        <taxon>Dikarya</taxon>
        <taxon>Basidiomycota</taxon>
        <taxon>Agaricomycotina</taxon>
        <taxon>Agaricomycetes</taxon>
        <taxon>Agaricomycetidae</taxon>
        <taxon>Agaricales</taxon>
        <taxon>Pluteineae</taxon>
        <taxon>Pluteaceae</taxon>
        <taxon>Pluteus</taxon>
    </lineage>
</organism>
<keyword evidence="2" id="KW-1185">Reference proteome</keyword>
<accession>A0ACD3B2Q1</accession>
<dbReference type="EMBL" id="ML208284">
    <property type="protein sequence ID" value="TFK72563.1"/>
    <property type="molecule type" value="Genomic_DNA"/>
</dbReference>
<evidence type="ECO:0000313" key="1">
    <source>
        <dbReference type="EMBL" id="TFK72563.1"/>
    </source>
</evidence>
<reference evidence="1 2" key="1">
    <citation type="journal article" date="2019" name="Nat. Ecol. Evol.">
        <title>Megaphylogeny resolves global patterns of mushroom evolution.</title>
        <authorList>
            <person name="Varga T."/>
            <person name="Krizsan K."/>
            <person name="Foldi C."/>
            <person name="Dima B."/>
            <person name="Sanchez-Garcia M."/>
            <person name="Sanchez-Ramirez S."/>
            <person name="Szollosi G.J."/>
            <person name="Szarkandi J.G."/>
            <person name="Papp V."/>
            <person name="Albert L."/>
            <person name="Andreopoulos W."/>
            <person name="Angelini C."/>
            <person name="Antonin V."/>
            <person name="Barry K.W."/>
            <person name="Bougher N.L."/>
            <person name="Buchanan P."/>
            <person name="Buyck B."/>
            <person name="Bense V."/>
            <person name="Catcheside P."/>
            <person name="Chovatia M."/>
            <person name="Cooper J."/>
            <person name="Damon W."/>
            <person name="Desjardin D."/>
            <person name="Finy P."/>
            <person name="Geml J."/>
            <person name="Haridas S."/>
            <person name="Hughes K."/>
            <person name="Justo A."/>
            <person name="Karasinski D."/>
            <person name="Kautmanova I."/>
            <person name="Kiss B."/>
            <person name="Kocsube S."/>
            <person name="Kotiranta H."/>
            <person name="LaButti K.M."/>
            <person name="Lechner B.E."/>
            <person name="Liimatainen K."/>
            <person name="Lipzen A."/>
            <person name="Lukacs Z."/>
            <person name="Mihaltcheva S."/>
            <person name="Morgado L.N."/>
            <person name="Niskanen T."/>
            <person name="Noordeloos M.E."/>
            <person name="Ohm R.A."/>
            <person name="Ortiz-Santana B."/>
            <person name="Ovrebo C."/>
            <person name="Racz N."/>
            <person name="Riley R."/>
            <person name="Savchenko A."/>
            <person name="Shiryaev A."/>
            <person name="Soop K."/>
            <person name="Spirin V."/>
            <person name="Szebenyi C."/>
            <person name="Tomsovsky M."/>
            <person name="Tulloss R.E."/>
            <person name="Uehling J."/>
            <person name="Grigoriev I.V."/>
            <person name="Vagvolgyi C."/>
            <person name="Papp T."/>
            <person name="Martin F.M."/>
            <person name="Miettinen O."/>
            <person name="Hibbett D.S."/>
            <person name="Nagy L.G."/>
        </authorList>
    </citation>
    <scope>NUCLEOTIDE SEQUENCE [LARGE SCALE GENOMIC DNA]</scope>
    <source>
        <strain evidence="1 2">NL-1719</strain>
    </source>
</reference>
<gene>
    <name evidence="1" type="ORF">BDN72DRAFT_855418</name>
</gene>
<protein>
    <submittedName>
        <fullName evidence="1">Uncharacterized protein</fullName>
    </submittedName>
</protein>
<proteinExistence type="predicted"/>
<evidence type="ECO:0000313" key="2">
    <source>
        <dbReference type="Proteomes" id="UP000308600"/>
    </source>
</evidence>
<dbReference type="Proteomes" id="UP000308600">
    <property type="component" value="Unassembled WGS sequence"/>
</dbReference>